<dbReference type="SUPFAM" id="SSF75011">
    <property type="entry name" value="3-carboxy-cis,cis-mucoante lactonizing enzyme"/>
    <property type="match status" value="1"/>
</dbReference>
<reference evidence="3" key="2">
    <citation type="journal article" date="2021" name="PeerJ">
        <title>Extensive microbial diversity within the chicken gut microbiome revealed by metagenomics and culture.</title>
        <authorList>
            <person name="Gilroy R."/>
            <person name="Ravi A."/>
            <person name="Getino M."/>
            <person name="Pursley I."/>
            <person name="Horton D.L."/>
            <person name="Alikhan N.F."/>
            <person name="Baker D."/>
            <person name="Gharbi K."/>
            <person name="Hall N."/>
            <person name="Watson M."/>
            <person name="Adriaenssens E.M."/>
            <person name="Foster-Nyarko E."/>
            <person name="Jarju S."/>
            <person name="Secka A."/>
            <person name="Antonio M."/>
            <person name="Oren A."/>
            <person name="Chaudhuri R.R."/>
            <person name="La Ragione R."/>
            <person name="Hildebrand F."/>
            <person name="Pallen M.J."/>
        </authorList>
    </citation>
    <scope>NUCLEOTIDE SEQUENCE</scope>
    <source>
        <strain evidence="3">D3-1215</strain>
    </source>
</reference>
<name>A0A9D9EFZ0_9BACT</name>
<proteinExistence type="predicted"/>
<feature type="signal peptide" evidence="1">
    <location>
        <begin position="1"/>
        <end position="19"/>
    </location>
</feature>
<evidence type="ECO:0000259" key="2">
    <source>
        <dbReference type="Pfam" id="PF18962"/>
    </source>
</evidence>
<evidence type="ECO:0000313" key="3">
    <source>
        <dbReference type="EMBL" id="MBO8447237.1"/>
    </source>
</evidence>
<feature type="domain" description="Secretion system C-terminal sorting" evidence="2">
    <location>
        <begin position="89"/>
        <end position="150"/>
    </location>
</feature>
<organism evidence="3 4">
    <name type="scientific">Candidatus Enterocola intestinipullorum</name>
    <dbReference type="NCBI Taxonomy" id="2840783"/>
    <lineage>
        <taxon>Bacteria</taxon>
        <taxon>Pseudomonadati</taxon>
        <taxon>Bacteroidota</taxon>
        <taxon>Bacteroidia</taxon>
        <taxon>Bacteroidales</taxon>
        <taxon>Candidatus Enterocola</taxon>
    </lineage>
</organism>
<gene>
    <name evidence="3" type="ORF">IAC32_05790</name>
</gene>
<evidence type="ECO:0000256" key="1">
    <source>
        <dbReference type="SAM" id="SignalP"/>
    </source>
</evidence>
<accession>A0A9D9EFZ0</accession>
<dbReference type="NCBIfam" id="TIGR04183">
    <property type="entry name" value="Por_Secre_tail"/>
    <property type="match status" value="1"/>
</dbReference>
<dbReference type="AlphaFoldDB" id="A0A9D9EFZ0"/>
<sequence length="154" mass="16895">MKKLVFLFFLLLSILHSEAQQQWGIVSDTGDFCPLSEVEFLIASDSDASFAIGYKNGGLSAEIQSISFEFRDMPTGIIPVERVDGNISLYPNPAITKLYVISGGEGDINIFDLKGNVVKTVKIEDGSNGIYVGDLDPGMYLLKTSEYAVKFLKK</sequence>
<evidence type="ECO:0000313" key="4">
    <source>
        <dbReference type="Proteomes" id="UP000823637"/>
    </source>
</evidence>
<dbReference type="Pfam" id="PF18962">
    <property type="entry name" value="Por_Secre_tail"/>
    <property type="match status" value="1"/>
</dbReference>
<comment type="caution">
    <text evidence="3">The sequence shown here is derived from an EMBL/GenBank/DDBJ whole genome shotgun (WGS) entry which is preliminary data.</text>
</comment>
<dbReference type="EMBL" id="JADIMR010000088">
    <property type="protein sequence ID" value="MBO8447237.1"/>
    <property type="molecule type" value="Genomic_DNA"/>
</dbReference>
<dbReference type="InterPro" id="IPR026444">
    <property type="entry name" value="Secre_tail"/>
</dbReference>
<protein>
    <submittedName>
        <fullName evidence="3">T9SS type A sorting domain-containing protein</fullName>
    </submittedName>
</protein>
<dbReference type="Proteomes" id="UP000823637">
    <property type="component" value="Unassembled WGS sequence"/>
</dbReference>
<reference evidence="3" key="1">
    <citation type="submission" date="2020-10" db="EMBL/GenBank/DDBJ databases">
        <authorList>
            <person name="Gilroy R."/>
        </authorList>
    </citation>
    <scope>NUCLEOTIDE SEQUENCE</scope>
    <source>
        <strain evidence="3">D3-1215</strain>
    </source>
</reference>
<feature type="chain" id="PRO_5038956128" evidence="1">
    <location>
        <begin position="20"/>
        <end position="154"/>
    </location>
</feature>
<keyword evidence="1" id="KW-0732">Signal</keyword>